<evidence type="ECO:0000256" key="4">
    <source>
        <dbReference type="ARBA" id="ARBA00022705"/>
    </source>
</evidence>
<comment type="subcellular location">
    <subcellularLocation>
        <location evidence="1 6">Nucleus</location>
    </subcellularLocation>
</comment>
<dbReference type="EMBL" id="JBJQOH010000003">
    <property type="protein sequence ID" value="KAL3690758.1"/>
    <property type="molecule type" value="Genomic_DNA"/>
</dbReference>
<protein>
    <recommendedName>
        <fullName evidence="3 6">DNA polymerase alpha subunit B</fullName>
    </recommendedName>
</protein>
<evidence type="ECO:0000259" key="10">
    <source>
        <dbReference type="Pfam" id="PF22062"/>
    </source>
</evidence>
<accession>A0ABD3HH75</accession>
<organism evidence="11 12">
    <name type="scientific">Riccia sorocarpa</name>
    <dbReference type="NCBI Taxonomy" id="122646"/>
    <lineage>
        <taxon>Eukaryota</taxon>
        <taxon>Viridiplantae</taxon>
        <taxon>Streptophyta</taxon>
        <taxon>Embryophyta</taxon>
        <taxon>Marchantiophyta</taxon>
        <taxon>Marchantiopsida</taxon>
        <taxon>Marchantiidae</taxon>
        <taxon>Marchantiales</taxon>
        <taxon>Ricciaceae</taxon>
        <taxon>Riccia</taxon>
    </lineage>
</organism>
<evidence type="ECO:0000256" key="2">
    <source>
        <dbReference type="ARBA" id="ARBA00007299"/>
    </source>
</evidence>
<dbReference type="Gene3D" id="3.60.21.60">
    <property type="match status" value="2"/>
</dbReference>
<evidence type="ECO:0000259" key="8">
    <source>
        <dbReference type="Pfam" id="PF04042"/>
    </source>
</evidence>
<evidence type="ECO:0000256" key="6">
    <source>
        <dbReference type="PIRNR" id="PIRNR018300"/>
    </source>
</evidence>
<dbReference type="Pfam" id="PF22062">
    <property type="entry name" value="OB_DPOA2"/>
    <property type="match status" value="1"/>
</dbReference>
<evidence type="ECO:0000313" key="12">
    <source>
        <dbReference type="Proteomes" id="UP001633002"/>
    </source>
</evidence>
<reference evidence="11 12" key="1">
    <citation type="submission" date="2024-09" db="EMBL/GenBank/DDBJ databases">
        <title>Chromosome-scale assembly of Riccia sorocarpa.</title>
        <authorList>
            <person name="Paukszto L."/>
        </authorList>
    </citation>
    <scope>NUCLEOTIDE SEQUENCE [LARGE SCALE GENOMIC DNA]</scope>
    <source>
        <strain evidence="11">LP-2024</strain>
        <tissue evidence="11">Aerial parts of the thallus</tissue>
    </source>
</reference>
<name>A0ABD3HH75_9MARC</name>
<feature type="domain" description="DNA polymerase alpha/delta/epsilon subunit B" evidence="8">
    <location>
        <begin position="386"/>
        <end position="597"/>
    </location>
</feature>
<comment type="function">
    <text evidence="6">Accessory subunit of the DNA polymerase alpha complex (also known as the alpha DNA polymerase-primase complex) which plays an essential role in the initiation of DNA synthesis.</text>
</comment>
<dbReference type="PANTHER" id="PTHR23061:SF12">
    <property type="entry name" value="DNA POLYMERASE ALPHA SUBUNIT B"/>
    <property type="match status" value="1"/>
</dbReference>
<evidence type="ECO:0000256" key="3">
    <source>
        <dbReference type="ARBA" id="ARBA00018596"/>
    </source>
</evidence>
<dbReference type="InterPro" id="IPR054300">
    <property type="entry name" value="OB_DPOA2"/>
</dbReference>
<dbReference type="InterPro" id="IPR007185">
    <property type="entry name" value="DNA_pol_a/d/e_bsu"/>
</dbReference>
<comment type="caution">
    <text evidence="11">The sequence shown here is derived from an EMBL/GenBank/DDBJ whole genome shotgun (WGS) entry which is preliminary data.</text>
</comment>
<dbReference type="Pfam" id="PF08418">
    <property type="entry name" value="Pol_alpha_B_N"/>
    <property type="match status" value="1"/>
</dbReference>
<evidence type="ECO:0000256" key="7">
    <source>
        <dbReference type="SAM" id="MobiDB-lite"/>
    </source>
</evidence>
<feature type="domain" description="DNA polymerase alpha subunit B OB" evidence="10">
    <location>
        <begin position="244"/>
        <end position="344"/>
    </location>
</feature>
<feature type="region of interest" description="Disordered" evidence="7">
    <location>
        <begin position="140"/>
        <end position="172"/>
    </location>
</feature>
<sequence>MARSALEEALREEFREANFDVEDDDVLEQCASLCVVYTLKASDLVSSWEVFYLNRQLNEGKVSTALLSKFKSFLQEEQREALLSKPTGGLHSFSTIHDVDMLIKEEPDLQETPPAVRSASKSQFSPTGFRSVKLEAEFAGLAGPKTPKTPAGPYGKSSSEGPRRKTEDSPLTPFARRTSKFIVQSTYNAQLEEPNDEKVAPDSEDDILRRLPPVERCQIEVLSPSPKVGCRFMLDRIEDRFLTLEKRIKKFADALAVSERCKVTYNGAVASQETILVVGRICCDGEGHLNDKSVLLEGSVEYCGGERVRLDLRNIPQLSLFPGQVVGVEGQNPSGHCLVASRIVDTIPCSASTEASERQEPASKRRVLSQGEDVEMMSSVQQPITVLMAAGPYTANDNLFYEPLTDLLAHARRKRPRLLLLIGPFVDSEHPLIRDGLVDRTCEQIFKDEVKIRIEEYCQEVGDGAGVLLVPSTRDAHHDSVFPQPPYSKRGLDDPDEQITLLGNPNLFRCEDVTVGCTSVDVLRHLSSEEMSRVQGGAASDRMTRLATHIIAQRSFYPLFPPPQGTCYDLSLTPEAVSVNQIPDILILPSDLAPFVKVLALPSSPQLASGADESGGRESIPLKEEQQRKCVCINPGRLTKGSSGGTFTELLVLPDASSYEGCDAPPPVSSRSKVTIKRI</sequence>
<dbReference type="InterPro" id="IPR013627">
    <property type="entry name" value="Pol_alpha_B_N"/>
</dbReference>
<dbReference type="GO" id="GO:0005634">
    <property type="term" value="C:nucleus"/>
    <property type="evidence" value="ECO:0007669"/>
    <property type="project" value="UniProtKB-SubCell"/>
</dbReference>
<evidence type="ECO:0000313" key="11">
    <source>
        <dbReference type="EMBL" id="KAL3690758.1"/>
    </source>
</evidence>
<dbReference type="GO" id="GO:0006260">
    <property type="term" value="P:DNA replication"/>
    <property type="evidence" value="ECO:0007669"/>
    <property type="project" value="UniProtKB-KW"/>
</dbReference>
<evidence type="ECO:0000256" key="5">
    <source>
        <dbReference type="ARBA" id="ARBA00023242"/>
    </source>
</evidence>
<evidence type="ECO:0000256" key="1">
    <source>
        <dbReference type="ARBA" id="ARBA00004123"/>
    </source>
</evidence>
<proteinExistence type="inferred from homology"/>
<dbReference type="PIRSF" id="PIRSF018300">
    <property type="entry name" value="DNA_pol_alph_2"/>
    <property type="match status" value="1"/>
</dbReference>
<keyword evidence="12" id="KW-1185">Reference proteome</keyword>
<dbReference type="AlphaFoldDB" id="A0ABD3HH75"/>
<keyword evidence="4 6" id="KW-0235">DNA replication</keyword>
<feature type="domain" description="DNA polymerase alpha subunit B N-terminal" evidence="9">
    <location>
        <begin position="8"/>
        <end position="70"/>
    </location>
</feature>
<dbReference type="InterPro" id="IPR016722">
    <property type="entry name" value="DNA_pol_alpha_bsu"/>
</dbReference>
<gene>
    <name evidence="11" type="ORF">R1sor_004409</name>
</gene>
<dbReference type="PANTHER" id="PTHR23061">
    <property type="entry name" value="DNA POLYMERASE 2 ALPHA 70 KDA SUBUNIT"/>
    <property type="match status" value="1"/>
</dbReference>
<dbReference type="FunFam" id="3.60.21.60:FF:000004">
    <property type="entry name" value="DNA polymerase alpha subunit B"/>
    <property type="match status" value="1"/>
</dbReference>
<dbReference type="Pfam" id="PF04042">
    <property type="entry name" value="DNA_pol_E_B"/>
    <property type="match status" value="1"/>
</dbReference>
<dbReference type="Gene3D" id="1.10.8.530">
    <property type="entry name" value="DNA polymerase alpha-primase, subunit B, N-terminal domain"/>
    <property type="match status" value="1"/>
</dbReference>
<evidence type="ECO:0000259" key="9">
    <source>
        <dbReference type="Pfam" id="PF08418"/>
    </source>
</evidence>
<dbReference type="Proteomes" id="UP001633002">
    <property type="component" value="Unassembled WGS sequence"/>
</dbReference>
<dbReference type="InterPro" id="IPR043034">
    <property type="entry name" value="DNA_pol_alpha_B_N_sf"/>
</dbReference>
<keyword evidence="5 6" id="KW-0539">Nucleus</keyword>
<comment type="similarity">
    <text evidence="2 6">Belongs to the DNA polymerase alpha subunit B family.</text>
</comment>